<dbReference type="Pfam" id="PF04134">
    <property type="entry name" value="DCC1-like"/>
    <property type="match status" value="1"/>
</dbReference>
<gene>
    <name evidence="2" type="ORF">OKE68_06475</name>
</gene>
<evidence type="ECO:0000313" key="2">
    <source>
        <dbReference type="EMBL" id="MCW0523955.1"/>
    </source>
</evidence>
<reference evidence="2" key="1">
    <citation type="submission" date="2022-10" db="EMBL/GenBank/DDBJ databases">
        <title>Sifting through the core-genome to identify putative cross-protective antigens against Riemerella anatipestifer.</title>
        <authorList>
            <person name="Zheng X."/>
            <person name="Zhang W."/>
        </authorList>
    </citation>
    <scope>NUCLEOTIDE SEQUENCE</scope>
    <source>
        <strain evidence="2">ZWRA178</strain>
    </source>
</reference>
<evidence type="ECO:0000256" key="1">
    <source>
        <dbReference type="SAM" id="Phobius"/>
    </source>
</evidence>
<dbReference type="GO" id="GO:0015035">
    <property type="term" value="F:protein-disulfide reductase activity"/>
    <property type="evidence" value="ECO:0007669"/>
    <property type="project" value="InterPro"/>
</dbReference>
<keyword evidence="1" id="KW-0812">Transmembrane</keyword>
<dbReference type="AlphaFoldDB" id="A0AAP3ALK7"/>
<comment type="caution">
    <text evidence="2">The sequence shown here is derived from an EMBL/GenBank/DDBJ whole genome shotgun (WGS) entry which is preliminary data.</text>
</comment>
<keyword evidence="1" id="KW-1133">Transmembrane helix</keyword>
<feature type="transmembrane region" description="Helical" evidence="1">
    <location>
        <begin position="71"/>
        <end position="91"/>
    </location>
</feature>
<name>A0AAP3ALK7_RIEAN</name>
<protein>
    <recommendedName>
        <fullName evidence="4">Thiol-disulfide oxidoreductase</fullName>
    </recommendedName>
</protein>
<evidence type="ECO:0000313" key="3">
    <source>
        <dbReference type="Proteomes" id="UP001207440"/>
    </source>
</evidence>
<evidence type="ECO:0008006" key="4">
    <source>
        <dbReference type="Google" id="ProtNLM"/>
    </source>
</evidence>
<sequence length="126" mass="15514">MKSLVVVYDNWCPKYNRFAKFVKKWDWFDLVKFYKLRNYYNDFFFKDLNKEKSEEQMASYVNEWRYGFESLYLISVRVPLFWLLTPLMLILKLTGIGQKIYLEVAVRRKIHFLHCDKDCRVDNNNN</sequence>
<dbReference type="InterPro" id="IPR007263">
    <property type="entry name" value="DCC1-like"/>
</dbReference>
<accession>A0AAP3ALK7</accession>
<proteinExistence type="predicted"/>
<keyword evidence="1" id="KW-0472">Membrane</keyword>
<dbReference type="RefSeq" id="WP_214194181.1">
    <property type="nucleotide sequence ID" value="NZ_CP081925.1"/>
</dbReference>
<dbReference type="Proteomes" id="UP001207440">
    <property type="component" value="Unassembled WGS sequence"/>
</dbReference>
<organism evidence="2 3">
    <name type="scientific">Riemerella anatipestifer</name>
    <name type="common">Moraxella anatipestifer</name>
    <dbReference type="NCBI Taxonomy" id="34085"/>
    <lineage>
        <taxon>Bacteria</taxon>
        <taxon>Pseudomonadati</taxon>
        <taxon>Bacteroidota</taxon>
        <taxon>Flavobacteriia</taxon>
        <taxon>Flavobacteriales</taxon>
        <taxon>Weeksellaceae</taxon>
        <taxon>Riemerella</taxon>
    </lineage>
</organism>
<dbReference type="EMBL" id="JAOZYT010000034">
    <property type="protein sequence ID" value="MCW0523955.1"/>
    <property type="molecule type" value="Genomic_DNA"/>
</dbReference>